<sequence length="103" mass="11242">MATENVSVNGESPAEKRDEASPDRATERGEDDAGPISDGVSKRGTAQTEVKGKEKKPSKLKGIWGKLGLDAPTLMMMFNILRIQFRCSNVHNFGVSGGHYLRH</sequence>
<evidence type="ECO:0000256" key="1">
    <source>
        <dbReference type="SAM" id="MobiDB-lite"/>
    </source>
</evidence>
<dbReference type="STRING" id="999810.G2YJM2"/>
<gene>
    <name evidence="2" type="ORF">BofuT4_P084630.1</name>
</gene>
<dbReference type="HOGENOM" id="CLU_2263335_0_0_1"/>
<evidence type="ECO:0000313" key="2">
    <source>
        <dbReference type="EMBL" id="CCD51939.1"/>
    </source>
</evidence>
<reference evidence="3" key="1">
    <citation type="journal article" date="2011" name="PLoS Genet.">
        <title>Genomic analysis of the necrotrophic fungal pathogens Sclerotinia sclerotiorum and Botrytis cinerea.</title>
        <authorList>
            <person name="Amselem J."/>
            <person name="Cuomo C.A."/>
            <person name="van Kan J.A."/>
            <person name="Viaud M."/>
            <person name="Benito E.P."/>
            <person name="Couloux A."/>
            <person name="Coutinho P.M."/>
            <person name="de Vries R.P."/>
            <person name="Dyer P.S."/>
            <person name="Fillinger S."/>
            <person name="Fournier E."/>
            <person name="Gout L."/>
            <person name="Hahn M."/>
            <person name="Kohn L."/>
            <person name="Lapalu N."/>
            <person name="Plummer K.M."/>
            <person name="Pradier J.M."/>
            <person name="Quevillon E."/>
            <person name="Sharon A."/>
            <person name="Simon A."/>
            <person name="ten Have A."/>
            <person name="Tudzynski B."/>
            <person name="Tudzynski P."/>
            <person name="Wincker P."/>
            <person name="Andrew M."/>
            <person name="Anthouard V."/>
            <person name="Beever R.E."/>
            <person name="Beffa R."/>
            <person name="Benoit I."/>
            <person name="Bouzid O."/>
            <person name="Brault B."/>
            <person name="Chen Z."/>
            <person name="Choquer M."/>
            <person name="Collemare J."/>
            <person name="Cotton P."/>
            <person name="Danchin E.G."/>
            <person name="Da Silva C."/>
            <person name="Gautier A."/>
            <person name="Giraud C."/>
            <person name="Giraud T."/>
            <person name="Gonzalez C."/>
            <person name="Grossetete S."/>
            <person name="Guldener U."/>
            <person name="Henrissat B."/>
            <person name="Howlett B.J."/>
            <person name="Kodira C."/>
            <person name="Kretschmer M."/>
            <person name="Lappartient A."/>
            <person name="Leroch M."/>
            <person name="Levis C."/>
            <person name="Mauceli E."/>
            <person name="Neuveglise C."/>
            <person name="Oeser B."/>
            <person name="Pearson M."/>
            <person name="Poulain J."/>
            <person name="Poussereau N."/>
            <person name="Quesneville H."/>
            <person name="Rascle C."/>
            <person name="Schumacher J."/>
            <person name="Segurens B."/>
            <person name="Sexton A."/>
            <person name="Silva E."/>
            <person name="Sirven C."/>
            <person name="Soanes D.M."/>
            <person name="Talbot N.J."/>
            <person name="Templeton M."/>
            <person name="Yandava C."/>
            <person name="Yarden O."/>
            <person name="Zeng Q."/>
            <person name="Rollins J.A."/>
            <person name="Lebrun M.H."/>
            <person name="Dickman M."/>
        </authorList>
    </citation>
    <scope>NUCLEOTIDE SEQUENCE [LARGE SCALE GENOMIC DNA]</scope>
    <source>
        <strain evidence="3">T4</strain>
    </source>
</reference>
<proteinExistence type="predicted"/>
<dbReference type="InParanoid" id="G2YJM2"/>
<name>G2YJM2_BOTF4</name>
<protein>
    <submittedName>
        <fullName evidence="2">Uncharacterized protein</fullName>
    </submittedName>
</protein>
<accession>G2YJM2</accession>
<feature type="compositionally biased region" description="Basic and acidic residues" evidence="1">
    <location>
        <begin position="13"/>
        <end position="28"/>
    </location>
</feature>
<dbReference type="EMBL" id="FQ790338">
    <property type="protein sequence ID" value="CCD51939.1"/>
    <property type="molecule type" value="Genomic_DNA"/>
</dbReference>
<dbReference type="AlphaFoldDB" id="G2YJM2"/>
<feature type="region of interest" description="Disordered" evidence="1">
    <location>
        <begin position="1"/>
        <end position="57"/>
    </location>
</feature>
<dbReference type="Proteomes" id="UP000008177">
    <property type="component" value="Unplaced contigs"/>
</dbReference>
<organism evidence="2 3">
    <name type="scientific">Botryotinia fuckeliana (strain T4)</name>
    <name type="common">Noble rot fungus</name>
    <name type="synonym">Botrytis cinerea</name>
    <dbReference type="NCBI Taxonomy" id="999810"/>
    <lineage>
        <taxon>Eukaryota</taxon>
        <taxon>Fungi</taxon>
        <taxon>Dikarya</taxon>
        <taxon>Ascomycota</taxon>
        <taxon>Pezizomycotina</taxon>
        <taxon>Leotiomycetes</taxon>
        <taxon>Helotiales</taxon>
        <taxon>Sclerotiniaceae</taxon>
        <taxon>Botrytis</taxon>
    </lineage>
</organism>
<feature type="compositionally biased region" description="Polar residues" evidence="1">
    <location>
        <begin position="1"/>
        <end position="10"/>
    </location>
</feature>
<evidence type="ECO:0000313" key="3">
    <source>
        <dbReference type="Proteomes" id="UP000008177"/>
    </source>
</evidence>